<evidence type="ECO:0000256" key="6">
    <source>
        <dbReference type="ARBA" id="ARBA00022900"/>
    </source>
</evidence>
<keyword evidence="11" id="KW-1185">Reference proteome</keyword>
<dbReference type="OrthoDB" id="4567948at2"/>
<comment type="subunit">
    <text evidence="3">Homodimer.</text>
</comment>
<dbReference type="Pfam" id="PF00720">
    <property type="entry name" value="SSI"/>
    <property type="match status" value="1"/>
</dbReference>
<sequence>MLPVVLAAAAVTAVLGPLPDPRPPYGGHPRPAPQEQLKLSHVADTGSAVTVTLTCDPPGGGHPEPAEACAALAEVDADPDRIKPANRACILLYQPVTAELTGTWQGREVSWKHRYGNTCEMRRATGVLFRF</sequence>
<evidence type="ECO:0000259" key="9">
    <source>
        <dbReference type="Pfam" id="PF00720"/>
    </source>
</evidence>
<dbReference type="InterPro" id="IPR000691">
    <property type="entry name" value="Prot_inh_I16_SSI"/>
</dbReference>
<protein>
    <submittedName>
        <fullName evidence="10">Subtilisin inhibitor-like</fullName>
    </submittedName>
</protein>
<reference evidence="10 11" key="1">
    <citation type="submission" date="2019-03" db="EMBL/GenBank/DDBJ databases">
        <title>Sequencing the genomes of 1000 actinobacteria strains.</title>
        <authorList>
            <person name="Klenk H.-P."/>
        </authorList>
    </citation>
    <scope>NUCLEOTIDE SEQUENCE [LARGE SCALE GENOMIC DNA]</scope>
    <source>
        <strain evidence="10 11">DSM 43805</strain>
    </source>
</reference>
<gene>
    <name evidence="10" type="ORF">C8E87_1352</name>
</gene>
<dbReference type="Gene3D" id="3.30.350.10">
    <property type="entry name" value="Subtilisin inhibitor-like"/>
    <property type="match status" value="1"/>
</dbReference>
<dbReference type="GO" id="GO:0005576">
    <property type="term" value="C:extracellular region"/>
    <property type="evidence" value="ECO:0007669"/>
    <property type="project" value="UniProtKB-SubCell"/>
</dbReference>
<evidence type="ECO:0000256" key="5">
    <source>
        <dbReference type="ARBA" id="ARBA00022690"/>
    </source>
</evidence>
<proteinExistence type="inferred from homology"/>
<keyword evidence="4" id="KW-0964">Secreted</keyword>
<dbReference type="GO" id="GO:0004867">
    <property type="term" value="F:serine-type endopeptidase inhibitor activity"/>
    <property type="evidence" value="ECO:0007669"/>
    <property type="project" value="UniProtKB-KW"/>
</dbReference>
<dbReference type="SUPFAM" id="SSF55399">
    <property type="entry name" value="Subtilisin inhibitor"/>
    <property type="match status" value="1"/>
</dbReference>
<dbReference type="PRINTS" id="PR00294">
    <property type="entry name" value="SSBTLNINHBTR"/>
</dbReference>
<comment type="subcellular location">
    <subcellularLocation>
        <location evidence="1">Secreted</location>
    </subcellularLocation>
</comment>
<dbReference type="InterPro" id="IPR020054">
    <property type="entry name" value="Prot_inh_SSI_I16_CS"/>
</dbReference>
<keyword evidence="5 8" id="KW-0646">Protease inhibitor</keyword>
<dbReference type="PROSITE" id="PS00999">
    <property type="entry name" value="SSI"/>
    <property type="match status" value="1"/>
</dbReference>
<dbReference type="RefSeq" id="WP_133872301.1">
    <property type="nucleotide sequence ID" value="NZ_BOMD01000096.1"/>
</dbReference>
<dbReference type="EMBL" id="SNWR01000001">
    <property type="protein sequence ID" value="TDO37719.1"/>
    <property type="molecule type" value="Genomic_DNA"/>
</dbReference>
<evidence type="ECO:0000313" key="11">
    <source>
        <dbReference type="Proteomes" id="UP000294901"/>
    </source>
</evidence>
<organism evidence="10 11">
    <name type="scientific">Paractinoplanes brasiliensis</name>
    <dbReference type="NCBI Taxonomy" id="52695"/>
    <lineage>
        <taxon>Bacteria</taxon>
        <taxon>Bacillati</taxon>
        <taxon>Actinomycetota</taxon>
        <taxon>Actinomycetes</taxon>
        <taxon>Micromonosporales</taxon>
        <taxon>Micromonosporaceae</taxon>
        <taxon>Paractinoplanes</taxon>
    </lineage>
</organism>
<dbReference type="AlphaFoldDB" id="A0A4R6JNE9"/>
<keyword evidence="7" id="KW-1015">Disulfide bond</keyword>
<dbReference type="Proteomes" id="UP000294901">
    <property type="component" value="Unassembled WGS sequence"/>
</dbReference>
<evidence type="ECO:0000256" key="3">
    <source>
        <dbReference type="ARBA" id="ARBA00011738"/>
    </source>
</evidence>
<accession>A0A4R6JNE9</accession>
<evidence type="ECO:0000313" key="10">
    <source>
        <dbReference type="EMBL" id="TDO37719.1"/>
    </source>
</evidence>
<comment type="similarity">
    <text evidence="2 8">Belongs to the protease inhibitor I16 (SSI) family.</text>
</comment>
<evidence type="ECO:0000256" key="7">
    <source>
        <dbReference type="ARBA" id="ARBA00023157"/>
    </source>
</evidence>
<dbReference type="InterPro" id="IPR023549">
    <property type="entry name" value="Subtilisin_inhibitor"/>
</dbReference>
<comment type="caution">
    <text evidence="10">The sequence shown here is derived from an EMBL/GenBank/DDBJ whole genome shotgun (WGS) entry which is preliminary data.</text>
</comment>
<feature type="domain" description="Subtilisin inhibitor" evidence="9">
    <location>
        <begin position="45"/>
        <end position="117"/>
    </location>
</feature>
<evidence type="ECO:0000256" key="1">
    <source>
        <dbReference type="ARBA" id="ARBA00004613"/>
    </source>
</evidence>
<evidence type="ECO:0000256" key="2">
    <source>
        <dbReference type="ARBA" id="ARBA00010472"/>
    </source>
</evidence>
<name>A0A4R6JNE9_9ACTN</name>
<keyword evidence="6 8" id="KW-0722">Serine protease inhibitor</keyword>
<dbReference type="InterPro" id="IPR036819">
    <property type="entry name" value="Subtilisin_inhibitor-like_sf"/>
</dbReference>
<evidence type="ECO:0000256" key="4">
    <source>
        <dbReference type="ARBA" id="ARBA00022525"/>
    </source>
</evidence>
<evidence type="ECO:0000256" key="8">
    <source>
        <dbReference type="RuleBase" id="RU003471"/>
    </source>
</evidence>